<dbReference type="InterPro" id="IPR042095">
    <property type="entry name" value="SUMF_sf"/>
</dbReference>
<dbReference type="InterPro" id="IPR051043">
    <property type="entry name" value="Sulfatase_Mod_Factor_Kinase"/>
</dbReference>
<protein>
    <submittedName>
        <fullName evidence="2">SUMF1/EgtB/PvdO family nonheme iron enzyme</fullName>
    </submittedName>
</protein>
<accession>A0ABY9SEX6</accession>
<dbReference type="Pfam" id="PF03781">
    <property type="entry name" value="FGE-sulfatase"/>
    <property type="match status" value="1"/>
</dbReference>
<reference evidence="2 3" key="1">
    <citation type="submission" date="2023-09" db="EMBL/GenBank/DDBJ databases">
        <title>Buttiauxella selenatireducens sp. nov., isolated from the rhizosphere of Cardamine hupingshanesis.</title>
        <authorList>
            <person name="Zhang S."/>
            <person name="Xu Z."/>
            <person name="Wang H."/>
            <person name="Guo Y."/>
        </authorList>
    </citation>
    <scope>NUCLEOTIDE SEQUENCE [LARGE SCALE GENOMIC DNA]</scope>
    <source>
        <strain evidence="2 3">R73</strain>
    </source>
</reference>
<dbReference type="InterPro" id="IPR016187">
    <property type="entry name" value="CTDL_fold"/>
</dbReference>
<dbReference type="InterPro" id="IPR005532">
    <property type="entry name" value="SUMF_dom"/>
</dbReference>
<dbReference type="RefSeq" id="WP_309878482.1">
    <property type="nucleotide sequence ID" value="NZ_CP133838.1"/>
</dbReference>
<name>A0ABY9SEX6_9ENTR</name>
<evidence type="ECO:0000313" key="2">
    <source>
        <dbReference type="EMBL" id="WMY76051.1"/>
    </source>
</evidence>
<keyword evidence="3" id="KW-1185">Reference proteome</keyword>
<dbReference type="Proteomes" id="UP001246690">
    <property type="component" value="Chromosome"/>
</dbReference>
<dbReference type="EMBL" id="CP133838">
    <property type="protein sequence ID" value="WMY76051.1"/>
    <property type="molecule type" value="Genomic_DNA"/>
</dbReference>
<gene>
    <name evidence="2" type="ORF">RHD99_08990</name>
</gene>
<evidence type="ECO:0000313" key="3">
    <source>
        <dbReference type="Proteomes" id="UP001246690"/>
    </source>
</evidence>
<evidence type="ECO:0000259" key="1">
    <source>
        <dbReference type="Pfam" id="PF03781"/>
    </source>
</evidence>
<dbReference type="Gene3D" id="3.90.1580.10">
    <property type="entry name" value="paralog of FGE (formylglycine-generating enzyme)"/>
    <property type="match status" value="1"/>
</dbReference>
<dbReference type="PANTHER" id="PTHR23150:SF19">
    <property type="entry name" value="FORMYLGLYCINE-GENERATING ENZYME"/>
    <property type="match status" value="1"/>
</dbReference>
<feature type="domain" description="Sulfatase-modifying factor enzyme-like" evidence="1">
    <location>
        <begin position="43"/>
        <end position="258"/>
    </location>
</feature>
<sequence length="320" mass="36101">MNKIIIPAFVLILSGCDNTSADTVDLTPQKKKELQLFIQKEKSEQIFVQGGTFWMGDFCSKMRNDGPYCTSDKNNKPVHKVELSSYSISKFKITHENYEFYLSLNGLPAQKYDNKYTNKSLSDMTFLDNSPAVISWTEASNYCAWLKKETGLSFALPTEAQWEYAARNRGQYVTIATDDGTLRIDKKTGKGENFATDEDRDEIAEPNGILSPLLRFQVDKYPPSPLGLYNMADNGKEWVIDWYDPDYYTKSPGKDPQGPDKPVVKDKTEDQYWKVLRGASNPVPGFPSGLTITRYYQVKDPDGPVGTTARCVVNSPTQIP</sequence>
<organism evidence="2 3">
    <name type="scientific">Buttiauxella selenatireducens</name>
    <dbReference type="NCBI Taxonomy" id="3073902"/>
    <lineage>
        <taxon>Bacteria</taxon>
        <taxon>Pseudomonadati</taxon>
        <taxon>Pseudomonadota</taxon>
        <taxon>Gammaproteobacteria</taxon>
        <taxon>Enterobacterales</taxon>
        <taxon>Enterobacteriaceae</taxon>
        <taxon>Buttiauxella</taxon>
    </lineage>
</organism>
<dbReference type="SUPFAM" id="SSF56436">
    <property type="entry name" value="C-type lectin-like"/>
    <property type="match status" value="1"/>
</dbReference>
<dbReference type="PROSITE" id="PS51257">
    <property type="entry name" value="PROKAR_LIPOPROTEIN"/>
    <property type="match status" value="1"/>
</dbReference>
<dbReference type="PANTHER" id="PTHR23150">
    <property type="entry name" value="SULFATASE MODIFYING FACTOR 1, 2"/>
    <property type="match status" value="1"/>
</dbReference>
<proteinExistence type="predicted"/>